<dbReference type="InterPro" id="IPR031975">
    <property type="entry name" value="Pilin_GH"/>
</dbReference>
<dbReference type="RefSeq" id="WP_340521138.1">
    <property type="nucleotide sequence ID" value="NZ_JBBLXS010000375.1"/>
</dbReference>
<dbReference type="Gene3D" id="3.30.700.10">
    <property type="entry name" value="Glycoprotein, Type 4 Pilin"/>
    <property type="match status" value="1"/>
</dbReference>
<keyword evidence="2" id="KW-1185">Reference proteome</keyword>
<reference evidence="1 2" key="1">
    <citation type="journal article" date="2020" name="Harmful Algae">
        <title>Molecular and morphological characterization of a novel dihydroanatoxin-a producing Microcoleus species (cyanobacteria) from the Russian River, California, USA.</title>
        <authorList>
            <person name="Conklin K.Y."/>
            <person name="Stancheva R."/>
            <person name="Otten T.G."/>
            <person name="Fadness R."/>
            <person name="Boyer G.L."/>
            <person name="Read B."/>
            <person name="Zhang X."/>
            <person name="Sheath R.G."/>
        </authorList>
    </citation>
    <scope>NUCLEOTIDE SEQUENCE [LARGE SCALE GENOMIC DNA]</scope>
    <source>
        <strain evidence="1 2">PTRS2</strain>
    </source>
</reference>
<dbReference type="EMBL" id="JBBLXS010000375">
    <property type="protein sequence ID" value="MEK0187524.1"/>
    <property type="molecule type" value="Genomic_DNA"/>
</dbReference>
<accession>A0ABU8YT25</accession>
<evidence type="ECO:0000313" key="1">
    <source>
        <dbReference type="EMBL" id="MEK0187524.1"/>
    </source>
</evidence>
<gene>
    <name evidence="1" type="ORF">WMG39_22095</name>
</gene>
<organism evidence="1 2">
    <name type="scientific">Microcoleus anatoxicus PTRS2</name>
    <dbReference type="NCBI Taxonomy" id="2705321"/>
    <lineage>
        <taxon>Bacteria</taxon>
        <taxon>Bacillati</taxon>
        <taxon>Cyanobacteriota</taxon>
        <taxon>Cyanophyceae</taxon>
        <taxon>Oscillatoriophycideae</taxon>
        <taxon>Oscillatoriales</taxon>
        <taxon>Microcoleaceae</taxon>
        <taxon>Microcoleus</taxon>
        <taxon>Microcoleus anatoxicus</taxon>
    </lineage>
</organism>
<evidence type="ECO:0000313" key="2">
    <source>
        <dbReference type="Proteomes" id="UP001384579"/>
    </source>
</evidence>
<sequence length="166" mass="17789">MLLNRLVQQVSLKISRIYSCKKWQIGAILTTLTLPVFFCTASEAQSSQIVKAKESEAKQYVNSMNRAQQAYYAENVGFTNSVSSLGIGIKAETANYKYSISTGNKAVFNYGVSQQPNLKSFVGGVFLIGTTTQTILCQSAAASTTKPANPINTNGKLVCAAGTAKI</sequence>
<dbReference type="Pfam" id="PF16734">
    <property type="entry name" value="Pilin_GH"/>
    <property type="match status" value="1"/>
</dbReference>
<name>A0ABU8YT25_9CYAN</name>
<dbReference type="Proteomes" id="UP001384579">
    <property type="component" value="Unassembled WGS sequence"/>
</dbReference>
<protein>
    <submittedName>
        <fullName evidence="1">Type IV pilin-like G/H family protein</fullName>
    </submittedName>
</protein>
<comment type="caution">
    <text evidence="1">The sequence shown here is derived from an EMBL/GenBank/DDBJ whole genome shotgun (WGS) entry which is preliminary data.</text>
</comment>
<proteinExistence type="predicted"/>